<feature type="compositionally biased region" description="Acidic residues" evidence="10">
    <location>
        <begin position="396"/>
        <end position="408"/>
    </location>
</feature>
<dbReference type="Pfam" id="PF08633">
    <property type="entry name" value="Rox3"/>
    <property type="match status" value="1"/>
</dbReference>
<feature type="compositionally biased region" description="Polar residues" evidence="10">
    <location>
        <begin position="79"/>
        <end position="91"/>
    </location>
</feature>
<feature type="compositionally biased region" description="Basic and acidic residues" evidence="10">
    <location>
        <begin position="109"/>
        <end position="119"/>
    </location>
</feature>
<name>A0AAN6IVE9_EXODE</name>
<evidence type="ECO:0000256" key="9">
    <source>
        <dbReference type="RuleBase" id="RU364151"/>
    </source>
</evidence>
<keyword evidence="4 9" id="KW-0805">Transcription regulation</keyword>
<evidence type="ECO:0000256" key="2">
    <source>
        <dbReference type="ARBA" id="ARBA00009259"/>
    </source>
</evidence>
<keyword evidence="6 9" id="KW-0804">Transcription</keyword>
<comment type="similarity">
    <text evidence="2 9">Belongs to the Mediator complex subunit 19 family.</text>
</comment>
<evidence type="ECO:0000256" key="5">
    <source>
        <dbReference type="ARBA" id="ARBA00023159"/>
    </source>
</evidence>
<evidence type="ECO:0000256" key="4">
    <source>
        <dbReference type="ARBA" id="ARBA00023015"/>
    </source>
</evidence>
<organism evidence="11 12">
    <name type="scientific">Exophiala dermatitidis</name>
    <name type="common">Black yeast-like fungus</name>
    <name type="synonym">Wangiella dermatitidis</name>
    <dbReference type="NCBI Taxonomy" id="5970"/>
    <lineage>
        <taxon>Eukaryota</taxon>
        <taxon>Fungi</taxon>
        <taxon>Dikarya</taxon>
        <taxon>Ascomycota</taxon>
        <taxon>Pezizomycotina</taxon>
        <taxon>Eurotiomycetes</taxon>
        <taxon>Chaetothyriomycetidae</taxon>
        <taxon>Chaetothyriales</taxon>
        <taxon>Herpotrichiellaceae</taxon>
        <taxon>Exophiala</taxon>
    </lineage>
</organism>
<proteinExistence type="inferred from homology"/>
<comment type="subunit">
    <text evidence="9">Component of the Mediator complex.</text>
</comment>
<gene>
    <name evidence="9" type="primary">MED19</name>
    <name evidence="11" type="ORF">HRR80_003519</name>
</gene>
<evidence type="ECO:0000313" key="12">
    <source>
        <dbReference type="Proteomes" id="UP001161757"/>
    </source>
</evidence>
<accession>A0AAN6IVE9</accession>
<feature type="compositionally biased region" description="Polar residues" evidence="10">
    <location>
        <begin position="1"/>
        <end position="10"/>
    </location>
</feature>
<feature type="compositionally biased region" description="Basic and acidic residues" evidence="10">
    <location>
        <begin position="166"/>
        <end position="175"/>
    </location>
</feature>
<dbReference type="GO" id="GO:0016592">
    <property type="term" value="C:mediator complex"/>
    <property type="evidence" value="ECO:0007669"/>
    <property type="project" value="InterPro"/>
</dbReference>
<evidence type="ECO:0000256" key="1">
    <source>
        <dbReference type="ARBA" id="ARBA00004123"/>
    </source>
</evidence>
<feature type="compositionally biased region" description="Polar residues" evidence="10">
    <location>
        <begin position="130"/>
        <end position="139"/>
    </location>
</feature>
<feature type="region of interest" description="Disordered" evidence="10">
    <location>
        <begin position="330"/>
        <end position="428"/>
    </location>
</feature>
<feature type="compositionally biased region" description="Polar residues" evidence="10">
    <location>
        <begin position="148"/>
        <end position="164"/>
    </location>
</feature>
<evidence type="ECO:0000256" key="7">
    <source>
        <dbReference type="ARBA" id="ARBA00023242"/>
    </source>
</evidence>
<evidence type="ECO:0000256" key="8">
    <source>
        <dbReference type="ARBA" id="ARBA00032018"/>
    </source>
</evidence>
<protein>
    <recommendedName>
        <fullName evidence="3 9">Mediator of RNA polymerase II transcription subunit 19</fullName>
    </recommendedName>
    <alternativeName>
        <fullName evidence="8 9">Mediator complex subunit 19</fullName>
    </alternativeName>
</protein>
<sequence length="428" mass="46929">MSFLSPSTAVPLSPTSPPESGLKRRHQTETPSESPKSPSLMSVATKSYVSAYGTSQHQHTDEGSSRSAPRSPRKGPSASLPQQSIHPQSLPTPAHSVTGMSSFGMAEDLDQHRDKRPRLDGAGFGEADQSEVQTPTQATNHDRHNVTDTDITMTENADEPQNSLDRAADNTSRHAEGEVTLEQLQKDMGEAFLLCRSKVERQRPNPQKHLLALYGMNSLLHSVARIDPKTGEKINKLRKSYEGQIKSFGLAGRNKPVKAERNVEEDQPGPLRRMAGSSPWGLEPDAQWNAEHAKSKIEVTPDFRAKLKQAMQMQPGTVRDNTHWEDVLGFDKPKPTGFLPPRPASPVAPQPAFSRYANGVTARQSVPATTEPKRQTRGKKRSYGDDSFVGYGEGYSDPEDGDGDDGDDYGSQRKRKKDLVGTPLHGGR</sequence>
<dbReference type="GO" id="GO:0006357">
    <property type="term" value="P:regulation of transcription by RNA polymerase II"/>
    <property type="evidence" value="ECO:0007669"/>
    <property type="project" value="InterPro"/>
</dbReference>
<keyword evidence="7 9" id="KW-0539">Nucleus</keyword>
<evidence type="ECO:0000256" key="10">
    <source>
        <dbReference type="SAM" id="MobiDB-lite"/>
    </source>
</evidence>
<evidence type="ECO:0000313" key="11">
    <source>
        <dbReference type="EMBL" id="KAJ8992415.1"/>
    </source>
</evidence>
<feature type="region of interest" description="Disordered" evidence="10">
    <location>
        <begin position="1"/>
        <end position="175"/>
    </location>
</feature>
<dbReference type="InterPro" id="IPR013942">
    <property type="entry name" value="Mediator_Med19_fun"/>
</dbReference>
<comment type="function">
    <text evidence="9">Component of the Mediator complex, a coactivator involved in the regulated transcription of nearly all RNA polymerase II-dependent genes. Mediator functions as a bridge to convey information from gene-specific regulatory proteins to the basal RNA polymerase II transcription machinery. Mediator is recruited to promoters by direct interactions with regulatory proteins and serves as a scaffold for the assembly of a functional preinitiation complex with RNA polymerase II and the general transcription factors.</text>
</comment>
<dbReference type="GO" id="GO:0003712">
    <property type="term" value="F:transcription coregulator activity"/>
    <property type="evidence" value="ECO:0007669"/>
    <property type="project" value="InterPro"/>
</dbReference>
<feature type="compositionally biased region" description="Low complexity" evidence="10">
    <location>
        <begin position="29"/>
        <end position="39"/>
    </location>
</feature>
<feature type="compositionally biased region" description="Pro residues" evidence="10">
    <location>
        <begin position="338"/>
        <end position="349"/>
    </location>
</feature>
<comment type="caution">
    <text evidence="11">The sequence shown here is derived from an EMBL/GenBank/DDBJ whole genome shotgun (WGS) entry which is preliminary data.</text>
</comment>
<keyword evidence="5 9" id="KW-0010">Activator</keyword>
<feature type="compositionally biased region" description="Polar residues" evidence="10">
    <location>
        <begin position="40"/>
        <end position="57"/>
    </location>
</feature>
<dbReference type="Proteomes" id="UP001161757">
    <property type="component" value="Unassembled WGS sequence"/>
</dbReference>
<dbReference type="EMBL" id="JAJGCB010000005">
    <property type="protein sequence ID" value="KAJ8992415.1"/>
    <property type="molecule type" value="Genomic_DNA"/>
</dbReference>
<dbReference type="AlphaFoldDB" id="A0AAN6IVE9"/>
<reference evidence="11" key="1">
    <citation type="submission" date="2023-01" db="EMBL/GenBank/DDBJ databases">
        <title>Exophiala dermititidis isolated from Cystic Fibrosis Patient.</title>
        <authorList>
            <person name="Kurbessoian T."/>
            <person name="Crocker A."/>
            <person name="Murante D."/>
            <person name="Hogan D.A."/>
            <person name="Stajich J.E."/>
        </authorList>
    </citation>
    <scope>NUCLEOTIDE SEQUENCE</scope>
    <source>
        <strain evidence="11">Ex8</strain>
    </source>
</reference>
<evidence type="ECO:0000256" key="3">
    <source>
        <dbReference type="ARBA" id="ARBA00019615"/>
    </source>
</evidence>
<evidence type="ECO:0000256" key="6">
    <source>
        <dbReference type="ARBA" id="ARBA00023163"/>
    </source>
</evidence>
<comment type="subcellular location">
    <subcellularLocation>
        <location evidence="1 9">Nucleus</location>
    </subcellularLocation>
</comment>